<protein>
    <recommendedName>
        <fullName evidence="5">MORN repeat variant</fullName>
    </recommendedName>
</protein>
<sequence length="228" mass="25811">MYARPVLFLLLISLTAGAQYKTYRLSDKGDTLNAIDLKGQKQGKWSVRMPALRGQPAYEEEGVYVNDRKEGTWMRYNLMGDPLAVENYKWGNKNGICRYFTPFGIEREESWRAINPDKGFDTIDVRDPIDPNKYEKVIVKNEGNSLRHGTWKYYDPTKGRLLSTESYFLDRLRDPNEPDPITGLAKVAAPDTAKAKPAEKPKPKEVLDFEKKTSGKKKAVRTGSTGGG</sequence>
<keyword evidence="4" id="KW-1185">Reference proteome</keyword>
<feature type="compositionally biased region" description="Basic and acidic residues" evidence="1">
    <location>
        <begin position="193"/>
        <end position="213"/>
    </location>
</feature>
<comment type="caution">
    <text evidence="3">The sequence shown here is derived from an EMBL/GenBank/DDBJ whole genome shotgun (WGS) entry which is preliminary data.</text>
</comment>
<name>A0ABW9ZRN8_9BACT</name>
<feature type="region of interest" description="Disordered" evidence="1">
    <location>
        <begin position="180"/>
        <end position="228"/>
    </location>
</feature>
<evidence type="ECO:0000256" key="2">
    <source>
        <dbReference type="SAM" id="SignalP"/>
    </source>
</evidence>
<dbReference type="RefSeq" id="WP_161818076.1">
    <property type="nucleotide sequence ID" value="NZ_JAACJS010000011.1"/>
</dbReference>
<dbReference type="Gene3D" id="2.20.110.10">
    <property type="entry name" value="Histone H3 K4-specific methyltransferase SET7/9 N-terminal domain"/>
    <property type="match status" value="1"/>
</dbReference>
<gene>
    <name evidence="3" type="ORF">GWC95_07525</name>
</gene>
<proteinExistence type="predicted"/>
<reference evidence="3 4" key="1">
    <citation type="submission" date="2020-01" db="EMBL/GenBank/DDBJ databases">
        <title>Genome analysis.</title>
        <authorList>
            <person name="Wu S."/>
            <person name="Wang G."/>
        </authorList>
    </citation>
    <scope>NUCLEOTIDE SEQUENCE [LARGE SCALE GENOMIC DNA]</scope>
    <source>
        <strain evidence="3 4">SYL130</strain>
    </source>
</reference>
<evidence type="ECO:0000313" key="3">
    <source>
        <dbReference type="EMBL" id="NCI49766.1"/>
    </source>
</evidence>
<dbReference type="EMBL" id="JAACJS010000011">
    <property type="protein sequence ID" value="NCI49766.1"/>
    <property type="molecule type" value="Genomic_DNA"/>
</dbReference>
<evidence type="ECO:0000256" key="1">
    <source>
        <dbReference type="SAM" id="MobiDB-lite"/>
    </source>
</evidence>
<feature type="signal peptide" evidence="2">
    <location>
        <begin position="1"/>
        <end position="18"/>
    </location>
</feature>
<evidence type="ECO:0008006" key="5">
    <source>
        <dbReference type="Google" id="ProtNLM"/>
    </source>
</evidence>
<feature type="chain" id="PRO_5046914630" description="MORN repeat variant" evidence="2">
    <location>
        <begin position="19"/>
        <end position="228"/>
    </location>
</feature>
<organism evidence="3 4">
    <name type="scientific">Sediminibacterium roseum</name>
    <dbReference type="NCBI Taxonomy" id="1978412"/>
    <lineage>
        <taxon>Bacteria</taxon>
        <taxon>Pseudomonadati</taxon>
        <taxon>Bacteroidota</taxon>
        <taxon>Chitinophagia</taxon>
        <taxon>Chitinophagales</taxon>
        <taxon>Chitinophagaceae</taxon>
        <taxon>Sediminibacterium</taxon>
    </lineage>
</organism>
<dbReference type="Proteomes" id="UP000753802">
    <property type="component" value="Unassembled WGS sequence"/>
</dbReference>
<evidence type="ECO:0000313" key="4">
    <source>
        <dbReference type="Proteomes" id="UP000753802"/>
    </source>
</evidence>
<dbReference type="SUPFAM" id="SSF82185">
    <property type="entry name" value="Histone H3 K4-specific methyltransferase SET7/9 N-terminal domain"/>
    <property type="match status" value="1"/>
</dbReference>
<keyword evidence="2" id="KW-0732">Signal</keyword>
<accession>A0ABW9ZRN8</accession>